<name>A0ABW4MQ65_9BACI</name>
<feature type="transmembrane region" description="Helical" evidence="1">
    <location>
        <begin position="60"/>
        <end position="80"/>
    </location>
</feature>
<protein>
    <submittedName>
        <fullName evidence="2">DUF997 family protein</fullName>
    </submittedName>
</protein>
<dbReference type="InterPro" id="IPR010398">
    <property type="entry name" value="DUF997"/>
</dbReference>
<proteinExistence type="predicted"/>
<comment type="caution">
    <text evidence="2">The sequence shown here is derived from an EMBL/GenBank/DDBJ whole genome shotgun (WGS) entry which is preliminary data.</text>
</comment>
<dbReference type="Pfam" id="PF06196">
    <property type="entry name" value="DUF997"/>
    <property type="match status" value="1"/>
</dbReference>
<keyword evidence="3" id="KW-1185">Reference proteome</keyword>
<accession>A0ABW4MQ65</accession>
<reference evidence="3" key="1">
    <citation type="journal article" date="2019" name="Int. J. Syst. Evol. Microbiol.">
        <title>The Global Catalogue of Microorganisms (GCM) 10K type strain sequencing project: providing services to taxonomists for standard genome sequencing and annotation.</title>
        <authorList>
            <consortium name="The Broad Institute Genomics Platform"/>
            <consortium name="The Broad Institute Genome Sequencing Center for Infectious Disease"/>
            <person name="Wu L."/>
            <person name="Ma J."/>
        </authorList>
    </citation>
    <scope>NUCLEOTIDE SEQUENCE [LARGE SCALE GENOMIC DNA]</scope>
    <source>
        <strain evidence="3">CCUG 15531</strain>
    </source>
</reference>
<evidence type="ECO:0000256" key="1">
    <source>
        <dbReference type="SAM" id="Phobius"/>
    </source>
</evidence>
<keyword evidence="1" id="KW-1133">Transmembrane helix</keyword>
<evidence type="ECO:0000313" key="3">
    <source>
        <dbReference type="Proteomes" id="UP001597227"/>
    </source>
</evidence>
<evidence type="ECO:0000313" key="2">
    <source>
        <dbReference type="EMBL" id="MFD1779229.1"/>
    </source>
</evidence>
<dbReference type="PANTHER" id="PTHR39174:SF1">
    <property type="entry name" value="INNER MEMBRANE PROTEIN"/>
    <property type="match status" value="1"/>
</dbReference>
<keyword evidence="1" id="KW-0812">Transmembrane</keyword>
<sequence>MDSKESIIVEDRRFKQCTKEMWLVLGLFVINLIVVGIPAIALGLNKPSADVTFILGFPAWFFWGGIVGSLIICILPLFMVKFFFKDMSIEAEEEDGEVDY</sequence>
<feature type="transmembrane region" description="Helical" evidence="1">
    <location>
        <begin position="21"/>
        <end position="40"/>
    </location>
</feature>
<dbReference type="EMBL" id="JBHUEK010000017">
    <property type="protein sequence ID" value="MFD1779229.1"/>
    <property type="molecule type" value="Genomic_DNA"/>
</dbReference>
<dbReference type="PANTHER" id="PTHR39174">
    <property type="entry name" value="INNER MEMBRANE PROTEIN-RELATED"/>
    <property type="match status" value="1"/>
</dbReference>
<organism evidence="2 3">
    <name type="scientific">Fredinandcohnia salidurans</name>
    <dbReference type="NCBI Taxonomy" id="2595041"/>
    <lineage>
        <taxon>Bacteria</taxon>
        <taxon>Bacillati</taxon>
        <taxon>Bacillota</taxon>
        <taxon>Bacilli</taxon>
        <taxon>Bacillales</taxon>
        <taxon>Bacillaceae</taxon>
        <taxon>Fredinandcohnia</taxon>
    </lineage>
</organism>
<keyword evidence="1" id="KW-0472">Membrane</keyword>
<dbReference type="Proteomes" id="UP001597227">
    <property type="component" value="Unassembled WGS sequence"/>
</dbReference>
<gene>
    <name evidence="2" type="ORF">ACFSFW_11170</name>
</gene>
<dbReference type="RefSeq" id="WP_304216922.1">
    <property type="nucleotide sequence ID" value="NZ_JBHUEK010000017.1"/>
</dbReference>